<evidence type="ECO:0000256" key="1">
    <source>
        <dbReference type="ARBA" id="ARBA00012417"/>
    </source>
</evidence>
<dbReference type="OrthoDB" id="1172326at2"/>
<keyword evidence="3" id="KW-0808">Transferase</keyword>
<comment type="caution">
    <text evidence="11">The sequence shown here is derived from an EMBL/GenBank/DDBJ whole genome shotgun (WGS) entry which is preliminary data.</text>
</comment>
<dbReference type="GO" id="GO:0003887">
    <property type="term" value="F:DNA-directed DNA polymerase activity"/>
    <property type="evidence" value="ECO:0007669"/>
    <property type="project" value="UniProtKB-KW"/>
</dbReference>
<dbReference type="GO" id="GO:0009360">
    <property type="term" value="C:DNA polymerase III complex"/>
    <property type="evidence" value="ECO:0007669"/>
    <property type="project" value="InterPro"/>
</dbReference>
<name>A0A4Q7VLF2_9BACT</name>
<evidence type="ECO:0000256" key="5">
    <source>
        <dbReference type="ARBA" id="ARBA00022705"/>
    </source>
</evidence>
<dbReference type="NCBIfam" id="TIGR01128">
    <property type="entry name" value="holA"/>
    <property type="match status" value="1"/>
</dbReference>
<dbReference type="Proteomes" id="UP000293562">
    <property type="component" value="Unassembled WGS sequence"/>
</dbReference>
<protein>
    <recommendedName>
        <fullName evidence="2">DNA polymerase III subunit delta</fullName>
        <ecNumber evidence="1">2.7.7.7</ecNumber>
    </recommendedName>
</protein>
<evidence type="ECO:0000259" key="9">
    <source>
        <dbReference type="Pfam" id="PF06144"/>
    </source>
</evidence>
<evidence type="ECO:0000256" key="6">
    <source>
        <dbReference type="ARBA" id="ARBA00022932"/>
    </source>
</evidence>
<feature type="domain" description="DNA polymerase III delta N-terminal" evidence="9">
    <location>
        <begin position="19"/>
        <end position="133"/>
    </location>
</feature>
<reference evidence="11 12" key="1">
    <citation type="submission" date="2019-02" db="EMBL/GenBank/DDBJ databases">
        <title>Genomic Encyclopedia of Type Strains, Phase IV (KMG-IV): sequencing the most valuable type-strain genomes for metagenomic binning, comparative biology and taxonomic classification.</title>
        <authorList>
            <person name="Goeker M."/>
        </authorList>
    </citation>
    <scope>NUCLEOTIDE SEQUENCE [LARGE SCALE GENOMIC DNA]</scope>
    <source>
        <strain evidence="11 12">DSM 28825</strain>
    </source>
</reference>
<accession>A0A4Q7VLF2</accession>
<dbReference type="InterPro" id="IPR048466">
    <property type="entry name" value="DNA_pol3_delta-like_C"/>
</dbReference>
<dbReference type="SUPFAM" id="SSF48019">
    <property type="entry name" value="post-AAA+ oligomerization domain-like"/>
    <property type="match status" value="1"/>
</dbReference>
<dbReference type="GO" id="GO:0006261">
    <property type="term" value="P:DNA-templated DNA replication"/>
    <property type="evidence" value="ECO:0007669"/>
    <property type="project" value="TreeGrafter"/>
</dbReference>
<evidence type="ECO:0000256" key="2">
    <source>
        <dbReference type="ARBA" id="ARBA00017703"/>
    </source>
</evidence>
<dbReference type="RefSeq" id="WP_130306965.1">
    <property type="nucleotide sequence ID" value="NZ_SHKN01000001.1"/>
</dbReference>
<keyword evidence="5" id="KW-0235">DNA replication</keyword>
<organism evidence="11 12">
    <name type="scientific">Ancylomarina subtilis</name>
    <dbReference type="NCBI Taxonomy" id="1639035"/>
    <lineage>
        <taxon>Bacteria</taxon>
        <taxon>Pseudomonadati</taxon>
        <taxon>Bacteroidota</taxon>
        <taxon>Bacteroidia</taxon>
        <taxon>Marinilabiliales</taxon>
        <taxon>Marinifilaceae</taxon>
        <taxon>Ancylomarina</taxon>
    </lineage>
</organism>
<dbReference type="InterPro" id="IPR008921">
    <property type="entry name" value="DNA_pol3_clamp-load_cplx_C"/>
</dbReference>
<evidence type="ECO:0000256" key="7">
    <source>
        <dbReference type="ARBA" id="ARBA00034754"/>
    </source>
</evidence>
<evidence type="ECO:0000256" key="8">
    <source>
        <dbReference type="ARBA" id="ARBA00049244"/>
    </source>
</evidence>
<keyword evidence="4" id="KW-0548">Nucleotidyltransferase</keyword>
<dbReference type="Pfam" id="PF21694">
    <property type="entry name" value="DNA_pol3_delta_C"/>
    <property type="match status" value="1"/>
</dbReference>
<keyword evidence="6" id="KW-0239">DNA-directed DNA polymerase</keyword>
<sequence>MTFEEIYNRIKKQEYAPIYFLMGEESFYIDKITDYILENALPEAERDFNQSIFYGKDADIANVIDTARRFPMMATRQLVVVKEAQHLKNIELLDSYIKNPLQSTILVINYKYKTLDKRKAFTKNVAQFGILFESKKIYENQLPDWITKYTKSLKLNIDTKASILLSEFLGNDLSKISNELDKLSINIPQGNTITADDIEKNIGISKDFNNFELQNALGKKDIVKANQIINYFSTNEKSNPIYVTIALLHSYFSKILKFHFLKNKTNDKIVASALGINPFFVKDYKSAARLYNPKKLVAIINLLREYDLKSKGIGNVSSKNGDLLKELIFKTLH</sequence>
<dbReference type="EMBL" id="SHKN01000001">
    <property type="protein sequence ID" value="RZT96888.1"/>
    <property type="molecule type" value="Genomic_DNA"/>
</dbReference>
<proteinExistence type="inferred from homology"/>
<comment type="similarity">
    <text evidence="7">Belongs to the DNA polymerase HolA subunit family.</text>
</comment>
<evidence type="ECO:0000313" key="11">
    <source>
        <dbReference type="EMBL" id="RZT96888.1"/>
    </source>
</evidence>
<dbReference type="Gene3D" id="3.40.50.300">
    <property type="entry name" value="P-loop containing nucleotide triphosphate hydrolases"/>
    <property type="match status" value="1"/>
</dbReference>
<gene>
    <name evidence="11" type="ORF">EV201_1539</name>
</gene>
<evidence type="ECO:0000313" key="12">
    <source>
        <dbReference type="Proteomes" id="UP000293562"/>
    </source>
</evidence>
<comment type="catalytic activity">
    <reaction evidence="8">
        <text>DNA(n) + a 2'-deoxyribonucleoside 5'-triphosphate = DNA(n+1) + diphosphate</text>
        <dbReference type="Rhea" id="RHEA:22508"/>
        <dbReference type="Rhea" id="RHEA-COMP:17339"/>
        <dbReference type="Rhea" id="RHEA-COMP:17340"/>
        <dbReference type="ChEBI" id="CHEBI:33019"/>
        <dbReference type="ChEBI" id="CHEBI:61560"/>
        <dbReference type="ChEBI" id="CHEBI:173112"/>
        <dbReference type="EC" id="2.7.7.7"/>
    </reaction>
</comment>
<dbReference type="InterPro" id="IPR005790">
    <property type="entry name" value="DNA_polIII_delta"/>
</dbReference>
<dbReference type="EC" id="2.7.7.7" evidence="1"/>
<dbReference type="Gene3D" id="1.10.8.60">
    <property type="match status" value="1"/>
</dbReference>
<evidence type="ECO:0000256" key="3">
    <source>
        <dbReference type="ARBA" id="ARBA00022679"/>
    </source>
</evidence>
<keyword evidence="12" id="KW-1185">Reference proteome</keyword>
<evidence type="ECO:0000259" key="10">
    <source>
        <dbReference type="Pfam" id="PF21694"/>
    </source>
</evidence>
<dbReference type="SUPFAM" id="SSF52540">
    <property type="entry name" value="P-loop containing nucleoside triphosphate hydrolases"/>
    <property type="match status" value="1"/>
</dbReference>
<dbReference type="GO" id="GO:0003677">
    <property type="term" value="F:DNA binding"/>
    <property type="evidence" value="ECO:0007669"/>
    <property type="project" value="InterPro"/>
</dbReference>
<dbReference type="AlphaFoldDB" id="A0A4Q7VLF2"/>
<feature type="domain" description="DNA polymerase III delta subunit-like C-terminal" evidence="10">
    <location>
        <begin position="209"/>
        <end position="311"/>
    </location>
</feature>
<evidence type="ECO:0000256" key="4">
    <source>
        <dbReference type="ARBA" id="ARBA00022695"/>
    </source>
</evidence>
<dbReference type="Gene3D" id="1.20.272.10">
    <property type="match status" value="1"/>
</dbReference>
<dbReference type="InterPro" id="IPR027417">
    <property type="entry name" value="P-loop_NTPase"/>
</dbReference>
<dbReference type="Pfam" id="PF06144">
    <property type="entry name" value="DNA_pol3_delta"/>
    <property type="match status" value="1"/>
</dbReference>
<dbReference type="InterPro" id="IPR010372">
    <property type="entry name" value="DNA_pol3_delta_N"/>
</dbReference>
<dbReference type="PANTHER" id="PTHR34388">
    <property type="entry name" value="DNA POLYMERASE III SUBUNIT DELTA"/>
    <property type="match status" value="1"/>
</dbReference>
<dbReference type="PANTHER" id="PTHR34388:SF1">
    <property type="entry name" value="DNA POLYMERASE III SUBUNIT DELTA"/>
    <property type="match status" value="1"/>
</dbReference>